<accession>A0A504Z3A2</accession>
<gene>
    <name evidence="5" type="ORF">FGIG_06677</name>
</gene>
<organism evidence="5 6">
    <name type="scientific">Fasciola gigantica</name>
    <name type="common">Giant liver fluke</name>
    <dbReference type="NCBI Taxonomy" id="46835"/>
    <lineage>
        <taxon>Eukaryota</taxon>
        <taxon>Metazoa</taxon>
        <taxon>Spiralia</taxon>
        <taxon>Lophotrochozoa</taxon>
        <taxon>Platyhelminthes</taxon>
        <taxon>Trematoda</taxon>
        <taxon>Digenea</taxon>
        <taxon>Plagiorchiida</taxon>
        <taxon>Echinostomata</taxon>
        <taxon>Echinostomatoidea</taxon>
        <taxon>Fasciolidae</taxon>
        <taxon>Fasciola</taxon>
    </lineage>
</organism>
<dbReference type="OrthoDB" id="10251605at2759"/>
<keyword evidence="2" id="KW-0963">Cytoplasm</keyword>
<evidence type="ECO:0000256" key="3">
    <source>
        <dbReference type="ARBA" id="ARBA00023212"/>
    </source>
</evidence>
<feature type="domain" description="Katanin p80 subunit C-terminal" evidence="4">
    <location>
        <begin position="44"/>
        <end position="96"/>
    </location>
</feature>
<evidence type="ECO:0000256" key="1">
    <source>
        <dbReference type="ARBA" id="ARBA00004245"/>
    </source>
</evidence>
<dbReference type="AlphaFoldDB" id="A0A504Z3A2"/>
<keyword evidence="3" id="KW-0206">Cytoskeleton</keyword>
<comment type="caution">
    <text evidence="5">The sequence shown here is derived from an EMBL/GenBank/DDBJ whole genome shotgun (WGS) entry which is preliminary data.</text>
</comment>
<name>A0A504Z3A2_FASGI</name>
<proteinExistence type="predicted"/>
<comment type="subcellular location">
    <subcellularLocation>
        <location evidence="1">Cytoplasm</location>
        <location evidence="1">Cytoskeleton</location>
    </subcellularLocation>
</comment>
<dbReference type="Proteomes" id="UP000316759">
    <property type="component" value="Unassembled WGS sequence"/>
</dbReference>
<reference evidence="5 6" key="1">
    <citation type="submission" date="2019-04" db="EMBL/GenBank/DDBJ databases">
        <title>Annotation for the trematode Fasciola gigantica.</title>
        <authorList>
            <person name="Choi Y.-J."/>
        </authorList>
    </citation>
    <scope>NUCLEOTIDE SEQUENCE [LARGE SCALE GENOMIC DNA]</scope>
    <source>
        <strain evidence="5">Uganda_cow_1</strain>
    </source>
</reference>
<dbReference type="STRING" id="46835.A0A504Z3A2"/>
<sequence length="97" mass="10874">MLLQKFAPNPDNSRLQNAVNVARGSPATNEPTESEWLMRARRPHGPFMSVMTARLKALSTVRMLWTRDNTRTAVETALTLNEPAVLIDLLSVLTQNE</sequence>
<protein>
    <recommendedName>
        <fullName evidence="4">Katanin p80 subunit C-terminal domain-containing protein</fullName>
    </recommendedName>
</protein>
<evidence type="ECO:0000313" key="5">
    <source>
        <dbReference type="EMBL" id="TPP67195.1"/>
    </source>
</evidence>
<keyword evidence="6" id="KW-1185">Reference proteome</keyword>
<evidence type="ECO:0000313" key="6">
    <source>
        <dbReference type="Proteomes" id="UP000316759"/>
    </source>
</evidence>
<evidence type="ECO:0000256" key="2">
    <source>
        <dbReference type="ARBA" id="ARBA00022490"/>
    </source>
</evidence>
<dbReference type="InterPro" id="IPR028021">
    <property type="entry name" value="Katanin_C-terminal"/>
</dbReference>
<dbReference type="Pfam" id="PF13925">
    <property type="entry name" value="Katanin_con80"/>
    <property type="match status" value="1"/>
</dbReference>
<dbReference type="EMBL" id="SUNJ01000970">
    <property type="protein sequence ID" value="TPP67195.1"/>
    <property type="molecule type" value="Genomic_DNA"/>
</dbReference>
<evidence type="ECO:0000259" key="4">
    <source>
        <dbReference type="Pfam" id="PF13925"/>
    </source>
</evidence>
<dbReference type="GO" id="GO:0005856">
    <property type="term" value="C:cytoskeleton"/>
    <property type="evidence" value="ECO:0007669"/>
    <property type="project" value="UniProtKB-SubCell"/>
</dbReference>
<dbReference type="GO" id="GO:0008017">
    <property type="term" value="F:microtubule binding"/>
    <property type="evidence" value="ECO:0007669"/>
    <property type="project" value="InterPro"/>
</dbReference>